<dbReference type="EMBL" id="GAKP01017497">
    <property type="protein sequence ID" value="JAC41455.1"/>
    <property type="molecule type" value="Transcribed_RNA"/>
</dbReference>
<dbReference type="PANTHER" id="PTHR11567:SF211">
    <property type="entry name" value="PROSTATIC ACID PHOSPHATASE"/>
    <property type="match status" value="1"/>
</dbReference>
<evidence type="ECO:0000256" key="2">
    <source>
        <dbReference type="ARBA" id="ARBA00005375"/>
    </source>
</evidence>
<proteinExistence type="inferred from homology"/>
<dbReference type="CDD" id="cd07061">
    <property type="entry name" value="HP_HAP_like"/>
    <property type="match status" value="1"/>
</dbReference>
<comment type="similarity">
    <text evidence="2">Belongs to the histidine acid phosphatase family.</text>
</comment>
<evidence type="ECO:0000256" key="6">
    <source>
        <dbReference type="ARBA" id="ARBA00023157"/>
    </source>
</evidence>
<dbReference type="InterPro" id="IPR050645">
    <property type="entry name" value="Histidine_acid_phosphatase"/>
</dbReference>
<dbReference type="EC" id="3.1.3.2" evidence="3"/>
<dbReference type="InterPro" id="IPR000560">
    <property type="entry name" value="His_Pase_clade-2"/>
</dbReference>
<reference evidence="9" key="1">
    <citation type="journal article" date="2014" name="BMC Genomics">
        <title>Characterizing the developmental transcriptome of the oriental fruit fly, Bactrocera dorsalis (Diptera: Tephritidae) through comparative genomic analysis with Drosophila melanogaster utilizing modENCODE datasets.</title>
        <authorList>
            <person name="Geib S.M."/>
            <person name="Calla B."/>
            <person name="Hall B."/>
            <person name="Hou S."/>
            <person name="Manoukis N.C."/>
        </authorList>
    </citation>
    <scope>NUCLEOTIDE SEQUENCE</scope>
    <source>
        <strain evidence="9">Punador</strain>
    </source>
</reference>
<keyword evidence="8" id="KW-1133">Transmembrane helix</keyword>
<sequence>MLKSPNIFKPLRLFQHRQLFFVFVFFTLCCASLTLADLELPTTLQQSGEQRGISNPLSAALKGKLIFSHVLFRHGDRTPIEPYPTDPWKNREYWPVGWGELTNTGKNQHYQLGKWLRQRYNTLLNETYSENEIYVRSTDVDRTLASALSNLAGLYPPIGAEIWNKDIAWQPIPVHSKPEREDKELAGKVPCAAYDYARSALLNSITFQQLNQRYQYLFDYLTKYSGRKVDTLEAIQRMNNTFYIETLYNRTLPEWTKKVYPSADMTYIADFAFSINTYTRRMARLKAGPLIKEMLQRFGEKARGSLKPDRSVWIYSAHDTTVANVLNTLKLYDMKSPGYTACLLFELRIDEQNQPFVSIFYKNNSAEPTLLSIPDCGVSCPLAKMHTIYNDILPVDWEKECRLSTMMMPYDEANIGLAMGKPSFTNTMRPYYLLISGIFLTTAILGSVICFMLLLSYTFMLYYRRRRYSAYSYAQMA</sequence>
<keyword evidence="7" id="KW-0325">Glycoprotein</keyword>
<dbReference type="OrthoDB" id="10257284at2759"/>
<dbReference type="InterPro" id="IPR033379">
    <property type="entry name" value="Acid_Pase_AS"/>
</dbReference>
<evidence type="ECO:0000256" key="3">
    <source>
        <dbReference type="ARBA" id="ARBA00012646"/>
    </source>
</evidence>
<evidence type="ECO:0000256" key="8">
    <source>
        <dbReference type="SAM" id="Phobius"/>
    </source>
</evidence>
<accession>A0A034VI38</accession>
<feature type="transmembrane region" description="Helical" evidence="8">
    <location>
        <begin position="431"/>
        <end position="457"/>
    </location>
</feature>
<dbReference type="PANTHER" id="PTHR11567">
    <property type="entry name" value="ACID PHOSPHATASE-RELATED"/>
    <property type="match status" value="1"/>
</dbReference>
<dbReference type="PROSITE" id="PS00778">
    <property type="entry name" value="HIS_ACID_PHOSPHAT_2"/>
    <property type="match status" value="1"/>
</dbReference>
<protein>
    <recommendedName>
        <fullName evidence="3">acid phosphatase</fullName>
        <ecNumber evidence="3">3.1.3.2</ecNumber>
    </recommendedName>
</protein>
<evidence type="ECO:0000256" key="1">
    <source>
        <dbReference type="ARBA" id="ARBA00000032"/>
    </source>
</evidence>
<keyword evidence="8" id="KW-0472">Membrane</keyword>
<dbReference type="EMBL" id="GAKP01017498">
    <property type="protein sequence ID" value="JAC41454.1"/>
    <property type="molecule type" value="Transcribed_RNA"/>
</dbReference>
<keyword evidence="4" id="KW-0732">Signal</keyword>
<name>A0A034VI38_BACDO</name>
<dbReference type="Gene3D" id="3.40.50.1240">
    <property type="entry name" value="Phosphoglycerate mutase-like"/>
    <property type="match status" value="1"/>
</dbReference>
<evidence type="ECO:0000256" key="5">
    <source>
        <dbReference type="ARBA" id="ARBA00022801"/>
    </source>
</evidence>
<organism evidence="9">
    <name type="scientific">Bactrocera dorsalis</name>
    <name type="common">Oriental fruit fly</name>
    <name type="synonym">Dacus dorsalis</name>
    <dbReference type="NCBI Taxonomy" id="27457"/>
    <lineage>
        <taxon>Eukaryota</taxon>
        <taxon>Metazoa</taxon>
        <taxon>Ecdysozoa</taxon>
        <taxon>Arthropoda</taxon>
        <taxon>Hexapoda</taxon>
        <taxon>Insecta</taxon>
        <taxon>Pterygota</taxon>
        <taxon>Neoptera</taxon>
        <taxon>Endopterygota</taxon>
        <taxon>Diptera</taxon>
        <taxon>Brachycera</taxon>
        <taxon>Muscomorpha</taxon>
        <taxon>Tephritoidea</taxon>
        <taxon>Tephritidae</taxon>
        <taxon>Bactrocera</taxon>
        <taxon>Bactrocera</taxon>
    </lineage>
</organism>
<evidence type="ECO:0000256" key="7">
    <source>
        <dbReference type="ARBA" id="ARBA00023180"/>
    </source>
</evidence>
<evidence type="ECO:0000313" key="9">
    <source>
        <dbReference type="EMBL" id="JAC41455.1"/>
    </source>
</evidence>
<dbReference type="SUPFAM" id="SSF53254">
    <property type="entry name" value="Phosphoglycerate mutase-like"/>
    <property type="match status" value="1"/>
</dbReference>
<keyword evidence="6" id="KW-1015">Disulfide bond</keyword>
<dbReference type="Pfam" id="PF00328">
    <property type="entry name" value="His_Phos_2"/>
    <property type="match status" value="1"/>
</dbReference>
<evidence type="ECO:0000256" key="4">
    <source>
        <dbReference type="ARBA" id="ARBA00022729"/>
    </source>
</evidence>
<gene>
    <name evidence="9" type="primary">PPAL</name>
</gene>
<comment type="catalytic activity">
    <reaction evidence="1">
        <text>a phosphate monoester + H2O = an alcohol + phosphate</text>
        <dbReference type="Rhea" id="RHEA:15017"/>
        <dbReference type="ChEBI" id="CHEBI:15377"/>
        <dbReference type="ChEBI" id="CHEBI:30879"/>
        <dbReference type="ChEBI" id="CHEBI:43474"/>
        <dbReference type="ChEBI" id="CHEBI:67140"/>
        <dbReference type="EC" id="3.1.3.2"/>
    </reaction>
</comment>
<dbReference type="AlphaFoldDB" id="A0A034VI38"/>
<dbReference type="InterPro" id="IPR029033">
    <property type="entry name" value="His_PPase_superfam"/>
</dbReference>
<keyword evidence="8" id="KW-0812">Transmembrane</keyword>
<keyword evidence="5" id="KW-0378">Hydrolase</keyword>
<dbReference type="GO" id="GO:0003993">
    <property type="term" value="F:acid phosphatase activity"/>
    <property type="evidence" value="ECO:0007669"/>
    <property type="project" value="UniProtKB-EC"/>
</dbReference>